<evidence type="ECO:0000256" key="1">
    <source>
        <dbReference type="SAM" id="MobiDB-lite"/>
    </source>
</evidence>
<feature type="region of interest" description="Disordered" evidence="1">
    <location>
        <begin position="82"/>
        <end position="125"/>
    </location>
</feature>
<dbReference type="AlphaFoldDB" id="A0A9W7X810"/>
<comment type="caution">
    <text evidence="2">The sequence shown here is derived from an EMBL/GenBank/DDBJ whole genome shotgun (WGS) entry which is preliminary data.</text>
</comment>
<evidence type="ECO:0000313" key="2">
    <source>
        <dbReference type="EMBL" id="KAJ1254210.1"/>
    </source>
</evidence>
<sequence>MPPTPPIHAASLPSLPLAASPPTPVPLANCPVAAPLTRRPWSPASRAPPPACCNAAPCSPLAPAPAPFLHAPVCGIWSPGVQAPHGKRRSAPSRSGPRPATMRVAAPSGVPMLPTQPRGLMQPPDPSSPWRVWTMMAAAVQTGVYIHPLQQFQSSRRTYMGSKVTGLKSRSRCV</sequence>
<dbReference type="EMBL" id="MU630262">
    <property type="protein sequence ID" value="KAJ1254210.1"/>
    <property type="molecule type" value="Genomic_DNA"/>
</dbReference>
<gene>
    <name evidence="2" type="ORF">BS78_K105100</name>
</gene>
<dbReference type="Proteomes" id="UP001164776">
    <property type="component" value="Unassembled WGS sequence"/>
</dbReference>
<organism evidence="2 3">
    <name type="scientific">Paspalum vaginatum</name>
    <name type="common">seashore paspalum</name>
    <dbReference type="NCBI Taxonomy" id="158149"/>
    <lineage>
        <taxon>Eukaryota</taxon>
        <taxon>Viridiplantae</taxon>
        <taxon>Streptophyta</taxon>
        <taxon>Embryophyta</taxon>
        <taxon>Tracheophyta</taxon>
        <taxon>Spermatophyta</taxon>
        <taxon>Magnoliopsida</taxon>
        <taxon>Liliopsida</taxon>
        <taxon>Poales</taxon>
        <taxon>Poaceae</taxon>
        <taxon>PACMAD clade</taxon>
        <taxon>Panicoideae</taxon>
        <taxon>Andropogonodae</taxon>
        <taxon>Paspaleae</taxon>
        <taxon>Paspalinae</taxon>
        <taxon>Paspalum</taxon>
    </lineage>
</organism>
<reference evidence="2 3" key="1">
    <citation type="submission" date="2022-10" db="EMBL/GenBank/DDBJ databases">
        <title>WGS assembly of Paspalum vaginatum 540-79.</title>
        <authorList>
            <person name="Sun G."/>
            <person name="Wase N."/>
            <person name="Shu S."/>
            <person name="Jenkins J."/>
            <person name="Zhou B."/>
            <person name="Torres-Rodriguez J."/>
            <person name="Chen C."/>
            <person name="Sandor L."/>
            <person name="Plott C."/>
            <person name="Yoshinga Y."/>
            <person name="Daum C."/>
            <person name="Qi P."/>
            <person name="Barry K."/>
            <person name="Lipzen A."/>
            <person name="Berry L."/>
            <person name="Pedersen C."/>
            <person name="Gottilla T."/>
            <person name="Foltz A."/>
            <person name="Yu H."/>
            <person name="O'Malley R."/>
            <person name="Zhang C."/>
            <person name="Devos K."/>
            <person name="Sigmon B."/>
            <person name="Yu B."/>
            <person name="Obata T."/>
            <person name="Schmutz J."/>
            <person name="Schnable J."/>
        </authorList>
    </citation>
    <scope>NUCLEOTIDE SEQUENCE [LARGE SCALE GENOMIC DNA]</scope>
    <source>
        <strain evidence="3">cv. 540-79</strain>
    </source>
</reference>
<protein>
    <submittedName>
        <fullName evidence="2">Uncharacterized protein</fullName>
    </submittedName>
</protein>
<name>A0A9W7X810_9POAL</name>
<proteinExistence type="predicted"/>
<accession>A0A9W7X810</accession>
<evidence type="ECO:0000313" key="3">
    <source>
        <dbReference type="Proteomes" id="UP001164776"/>
    </source>
</evidence>
<keyword evidence="3" id="KW-1185">Reference proteome</keyword>